<keyword evidence="1 3" id="KW-0732">Signal</keyword>
<proteinExistence type="predicted"/>
<feature type="chain" id="PRO_5036221433" description="SelT-like protein" evidence="3">
    <location>
        <begin position="24"/>
        <end position="238"/>
    </location>
</feature>
<evidence type="ECO:0000256" key="1">
    <source>
        <dbReference type="ARBA" id="ARBA00022729"/>
    </source>
</evidence>
<dbReference type="PANTHER" id="PTHR13544:SF0">
    <property type="entry name" value="THIOREDOXIN REDUCTASE-LIKE SELENOPROTEIN T"/>
    <property type="match status" value="1"/>
</dbReference>
<gene>
    <name evidence="4" type="ORF">BOKJ2_LOCUS13178</name>
</gene>
<dbReference type="SUPFAM" id="SSF52833">
    <property type="entry name" value="Thioredoxin-like"/>
    <property type="match status" value="1"/>
</dbReference>
<accession>A0A811LLY7</accession>
<dbReference type="Pfam" id="PF10262">
    <property type="entry name" value="Rdx"/>
    <property type="match status" value="1"/>
</dbReference>
<dbReference type="PANTHER" id="PTHR13544">
    <property type="entry name" value="SELENOPROTEIN T"/>
    <property type="match status" value="1"/>
</dbReference>
<dbReference type="EMBL" id="CAJFDH010000006">
    <property type="protein sequence ID" value="CAD5229119.1"/>
    <property type="molecule type" value="Genomic_DNA"/>
</dbReference>
<dbReference type="Proteomes" id="UP000783686">
    <property type="component" value="Unassembled WGS sequence"/>
</dbReference>
<feature type="signal peptide" evidence="3">
    <location>
        <begin position="1"/>
        <end position="23"/>
    </location>
</feature>
<dbReference type="InterPro" id="IPR011893">
    <property type="entry name" value="Selenoprotein_Rdx-typ"/>
</dbReference>
<sequence>MGSYIHIFVLALTVISLLEIASTQHEHRTQQQNEVEDDEFAKFDVNEEIEPEEKEELEIRDGSAATGGQTYALPIDMPSVNFAFCVSCGYRNAFEQYSTMLKEKYPGIQIEGGNYPPSYPKALGAQIIGLGKIVVIVCIILGKDPFPALGMATPTFFNWMLSNKLSACMMLFIFSNSIENMLMSTGAFEIYVGNELIWSKLESGRVPSPAELVQSINGYLEVHGGKPMATQEFGYQEQ</sequence>
<dbReference type="NCBIfam" id="TIGR02174">
    <property type="entry name" value="CXXU_selWTH"/>
    <property type="match status" value="1"/>
</dbReference>
<evidence type="ECO:0008006" key="6">
    <source>
        <dbReference type="Google" id="ProtNLM"/>
    </source>
</evidence>
<evidence type="ECO:0000313" key="5">
    <source>
        <dbReference type="Proteomes" id="UP000614601"/>
    </source>
</evidence>
<comment type="caution">
    <text evidence="4">The sequence shown here is derived from an EMBL/GenBank/DDBJ whole genome shotgun (WGS) entry which is preliminary data.</text>
</comment>
<dbReference type="EMBL" id="CAJFCW020000006">
    <property type="protein sequence ID" value="CAG9125830.1"/>
    <property type="molecule type" value="Genomic_DNA"/>
</dbReference>
<dbReference type="InterPro" id="IPR019389">
    <property type="entry name" value="Selenoprotein_T"/>
</dbReference>
<dbReference type="GO" id="GO:0045454">
    <property type="term" value="P:cell redox homeostasis"/>
    <property type="evidence" value="ECO:0007669"/>
    <property type="project" value="TreeGrafter"/>
</dbReference>
<reference evidence="4" key="1">
    <citation type="submission" date="2020-09" db="EMBL/GenBank/DDBJ databases">
        <authorList>
            <person name="Kikuchi T."/>
        </authorList>
    </citation>
    <scope>NUCLEOTIDE SEQUENCE</scope>
    <source>
        <strain evidence="4">SH1</strain>
    </source>
</reference>
<dbReference type="GO" id="GO:0004791">
    <property type="term" value="F:thioredoxin-disulfide reductase (NADPH) activity"/>
    <property type="evidence" value="ECO:0007669"/>
    <property type="project" value="TreeGrafter"/>
</dbReference>
<organism evidence="4 5">
    <name type="scientific">Bursaphelenchus okinawaensis</name>
    <dbReference type="NCBI Taxonomy" id="465554"/>
    <lineage>
        <taxon>Eukaryota</taxon>
        <taxon>Metazoa</taxon>
        <taxon>Ecdysozoa</taxon>
        <taxon>Nematoda</taxon>
        <taxon>Chromadorea</taxon>
        <taxon>Rhabditida</taxon>
        <taxon>Tylenchina</taxon>
        <taxon>Tylenchomorpha</taxon>
        <taxon>Aphelenchoidea</taxon>
        <taxon>Aphelenchoididae</taxon>
        <taxon>Bursaphelenchus</taxon>
    </lineage>
</organism>
<protein>
    <recommendedName>
        <fullName evidence="6">SelT-like protein</fullName>
    </recommendedName>
</protein>
<evidence type="ECO:0000256" key="3">
    <source>
        <dbReference type="SAM" id="SignalP"/>
    </source>
</evidence>
<name>A0A811LLY7_9BILA</name>
<keyword evidence="2" id="KW-0676">Redox-active center</keyword>
<dbReference type="OrthoDB" id="60822at2759"/>
<dbReference type="Gene3D" id="3.40.30.10">
    <property type="entry name" value="Glutaredoxin"/>
    <property type="match status" value="1"/>
</dbReference>
<evidence type="ECO:0000256" key="2">
    <source>
        <dbReference type="ARBA" id="ARBA00023284"/>
    </source>
</evidence>
<evidence type="ECO:0000313" key="4">
    <source>
        <dbReference type="EMBL" id="CAD5229119.1"/>
    </source>
</evidence>
<dbReference type="AlphaFoldDB" id="A0A811LLY7"/>
<dbReference type="Proteomes" id="UP000614601">
    <property type="component" value="Unassembled WGS sequence"/>
</dbReference>
<dbReference type="GO" id="GO:0005789">
    <property type="term" value="C:endoplasmic reticulum membrane"/>
    <property type="evidence" value="ECO:0007669"/>
    <property type="project" value="TreeGrafter"/>
</dbReference>
<keyword evidence="5" id="KW-1185">Reference proteome</keyword>
<dbReference type="InterPro" id="IPR036249">
    <property type="entry name" value="Thioredoxin-like_sf"/>
</dbReference>